<accession>A0ABT4K9B9</accession>
<name>A0ABT4K9B9_9LACO</name>
<dbReference type="Gene3D" id="2.40.30.200">
    <property type="match status" value="1"/>
</dbReference>
<dbReference type="Proteomes" id="UP001527392">
    <property type="component" value="Unassembled WGS sequence"/>
</dbReference>
<gene>
    <name evidence="2" type="ORF">L2504_04295</name>
</gene>
<evidence type="ECO:0000313" key="3">
    <source>
        <dbReference type="Proteomes" id="UP001527392"/>
    </source>
</evidence>
<dbReference type="InterPro" id="IPR008841">
    <property type="entry name" value="Siphovirus-type_tail_N"/>
</dbReference>
<dbReference type="RefSeq" id="WP_269257266.1">
    <property type="nucleotide sequence ID" value="NZ_JAKHMK010000006.1"/>
</dbReference>
<dbReference type="NCBIfam" id="TIGR01633">
    <property type="entry name" value="phi3626_gp14_N"/>
    <property type="match status" value="1"/>
</dbReference>
<dbReference type="InterPro" id="IPR006520">
    <property type="entry name" value="Dit_BPSPP_N"/>
</dbReference>
<evidence type="ECO:0000313" key="2">
    <source>
        <dbReference type="EMBL" id="MCZ3781363.1"/>
    </source>
</evidence>
<proteinExistence type="predicted"/>
<keyword evidence="3" id="KW-1185">Reference proteome</keyword>
<dbReference type="Pfam" id="PF05709">
    <property type="entry name" value="Sipho_tail"/>
    <property type="match status" value="1"/>
</dbReference>
<comment type="caution">
    <text evidence="2">The sequence shown here is derived from an EMBL/GenBank/DDBJ whole genome shotgun (WGS) entry which is preliminary data.</text>
</comment>
<organism evidence="2 3">
    <name type="scientific">Limosilactobacillus vaginalis</name>
    <dbReference type="NCBI Taxonomy" id="1633"/>
    <lineage>
        <taxon>Bacteria</taxon>
        <taxon>Bacillati</taxon>
        <taxon>Bacillota</taxon>
        <taxon>Bacilli</taxon>
        <taxon>Lactobacillales</taxon>
        <taxon>Lactobacillaceae</taxon>
        <taxon>Limosilactobacillus</taxon>
    </lineage>
</organism>
<evidence type="ECO:0000259" key="1">
    <source>
        <dbReference type="Pfam" id="PF05709"/>
    </source>
</evidence>
<reference evidence="2 3" key="1">
    <citation type="submission" date="2022-01" db="EMBL/GenBank/DDBJ databases">
        <title>VMRC isolate genome collection.</title>
        <authorList>
            <person name="France M."/>
            <person name="Rutt L."/>
            <person name="Humphrys M."/>
            <person name="Ravel J."/>
        </authorList>
    </citation>
    <scope>NUCLEOTIDE SEQUENCE [LARGE SCALE GENOMIC DNA]</scope>
    <source>
        <strain evidence="2 3">C0030B4</strain>
    </source>
</reference>
<dbReference type="EMBL" id="JAKHMS010000007">
    <property type="protein sequence ID" value="MCZ3781363.1"/>
    <property type="molecule type" value="Genomic_DNA"/>
</dbReference>
<feature type="domain" description="Siphovirus-type tail component RIFT-related" evidence="1">
    <location>
        <begin position="70"/>
        <end position="145"/>
    </location>
</feature>
<protein>
    <submittedName>
        <fullName evidence="2">Phage tail family protein</fullName>
    </submittedName>
</protein>
<sequence>MIQVFSTRKDKKHLYQFTDLSEGTDVNGIGFDPIEIAISNDGVNWHSIYDLPDLEGVYVVDSPYVAEAKPTDEYKKIGINDGESLLTSSYAQRELKVTFAFEGINQNDVKLAFDALQRWIVSRSPYWICFANWPQRMYYVKATTIEQTHLTDRGYLATVTFTDQIGLSRSVGTTGDWNNHVAGFGNNESTATTNYSFTNNSFVVRNPSDVLIDPERRGHPLRIIVDGSSSGKFKLNNTTSGTSISREKAFSGQWVLDGVNPTLDGKPDLANTDYGTIALQMGGNHFQVENFSGRITFDFPMWWLS</sequence>